<comment type="caution">
    <text evidence="3">The sequence shown here is derived from an EMBL/GenBank/DDBJ whole genome shotgun (WGS) entry which is preliminary data.</text>
</comment>
<dbReference type="AlphaFoldDB" id="A0A927N474"/>
<reference evidence="3" key="1">
    <citation type="submission" date="2020-10" db="EMBL/GenBank/DDBJ databases">
        <title>Sequencing the genomes of 1000 actinobacteria strains.</title>
        <authorList>
            <person name="Klenk H.-P."/>
        </authorList>
    </citation>
    <scope>NUCLEOTIDE SEQUENCE</scope>
    <source>
        <strain evidence="3">DSM 45354</strain>
    </source>
</reference>
<dbReference type="SUPFAM" id="SSF51261">
    <property type="entry name" value="Duplicated hybrid motif"/>
    <property type="match status" value="1"/>
</dbReference>
<evidence type="ECO:0000313" key="4">
    <source>
        <dbReference type="Proteomes" id="UP000638648"/>
    </source>
</evidence>
<dbReference type="InterPro" id="IPR011055">
    <property type="entry name" value="Dup_hybrid_motif"/>
</dbReference>
<keyword evidence="3" id="KW-0378">Hydrolase</keyword>
<feature type="region of interest" description="Disordered" evidence="1">
    <location>
        <begin position="60"/>
        <end position="120"/>
    </location>
</feature>
<dbReference type="EMBL" id="JADBEM010000001">
    <property type="protein sequence ID" value="MBE1611422.1"/>
    <property type="molecule type" value="Genomic_DNA"/>
</dbReference>
<dbReference type="InterPro" id="IPR050570">
    <property type="entry name" value="Cell_wall_metabolism_enzyme"/>
</dbReference>
<evidence type="ECO:0000313" key="3">
    <source>
        <dbReference type="EMBL" id="MBE1611422.1"/>
    </source>
</evidence>
<proteinExistence type="predicted"/>
<dbReference type="GO" id="GO:0004222">
    <property type="term" value="F:metalloendopeptidase activity"/>
    <property type="evidence" value="ECO:0007669"/>
    <property type="project" value="TreeGrafter"/>
</dbReference>
<evidence type="ECO:0000259" key="2">
    <source>
        <dbReference type="Pfam" id="PF01551"/>
    </source>
</evidence>
<dbReference type="Proteomes" id="UP000638648">
    <property type="component" value="Unassembled WGS sequence"/>
</dbReference>
<feature type="compositionally biased region" description="Basic and acidic residues" evidence="1">
    <location>
        <begin position="97"/>
        <end position="112"/>
    </location>
</feature>
<gene>
    <name evidence="3" type="ORF">HEB94_008270</name>
</gene>
<evidence type="ECO:0000256" key="1">
    <source>
        <dbReference type="SAM" id="MobiDB-lite"/>
    </source>
</evidence>
<keyword evidence="4" id="KW-1185">Reference proteome</keyword>
<dbReference type="CDD" id="cd12797">
    <property type="entry name" value="M23_peptidase"/>
    <property type="match status" value="1"/>
</dbReference>
<dbReference type="RefSeq" id="WP_202896797.1">
    <property type="nucleotide sequence ID" value="NZ_BAABJL010000042.1"/>
</dbReference>
<dbReference type="PANTHER" id="PTHR21666">
    <property type="entry name" value="PEPTIDASE-RELATED"/>
    <property type="match status" value="1"/>
</dbReference>
<dbReference type="Pfam" id="PF01551">
    <property type="entry name" value="Peptidase_M23"/>
    <property type="match status" value="1"/>
</dbReference>
<dbReference type="InterPro" id="IPR016047">
    <property type="entry name" value="M23ase_b-sheet_dom"/>
</dbReference>
<dbReference type="PANTHER" id="PTHR21666:SF270">
    <property type="entry name" value="MUREIN HYDROLASE ACTIVATOR ENVC"/>
    <property type="match status" value="1"/>
</dbReference>
<feature type="domain" description="M23ase beta-sheet core" evidence="2">
    <location>
        <begin position="146"/>
        <end position="235"/>
    </location>
</feature>
<organism evidence="3 4">
    <name type="scientific">Actinopolymorpha pittospori</name>
    <dbReference type="NCBI Taxonomy" id="648752"/>
    <lineage>
        <taxon>Bacteria</taxon>
        <taxon>Bacillati</taxon>
        <taxon>Actinomycetota</taxon>
        <taxon>Actinomycetes</taxon>
        <taxon>Propionibacteriales</taxon>
        <taxon>Actinopolymorphaceae</taxon>
        <taxon>Actinopolymorpha</taxon>
    </lineage>
</organism>
<name>A0A927N474_9ACTN</name>
<dbReference type="Gene3D" id="2.70.70.10">
    <property type="entry name" value="Glucose Permease (Domain IIA)"/>
    <property type="match status" value="1"/>
</dbReference>
<sequence>MSSFLSRLRALWGLRWRNIPLAAVSGVVAVGLVGGGVALAVGSPTESAASSVNSAVAEEAAAARTGNGNSSDSVTEKQRTAREQSAANRGGGHRNAPKPDKGKESSPPKDAAKNAVATKPKSWGLPLTEYHLTGRFGQSGNKWSSFHHGLDFAAPTGVPIHAVGSGRISAAGWAGAYGNRVEIRHPDGTVTLYGHMSKILRWSGSVHVGDVIGYVGATGNVTGPHVHLEVRPHGGGLDDAVNPFPWLVDKGLHP</sequence>
<accession>A0A927N474</accession>
<protein>
    <submittedName>
        <fullName evidence="3">Murein DD-endopeptidase MepM/ murein hydrolase activator NlpD</fullName>
    </submittedName>
</protein>